<dbReference type="GO" id="GO:0060090">
    <property type="term" value="F:molecular adaptor activity"/>
    <property type="evidence" value="ECO:0007669"/>
    <property type="project" value="TreeGrafter"/>
</dbReference>
<comment type="caution">
    <text evidence="14">The sequence shown here is derived from an EMBL/GenBank/DDBJ whole genome shotgun (WGS) entry which is preliminary data.</text>
</comment>
<dbReference type="InterPro" id="IPR032193">
    <property type="entry name" value="CNOT1_TTP_bind"/>
</dbReference>
<organism evidence="14 15">
    <name type="scientific">Claviceps africana</name>
    <dbReference type="NCBI Taxonomy" id="83212"/>
    <lineage>
        <taxon>Eukaryota</taxon>
        <taxon>Fungi</taxon>
        <taxon>Dikarya</taxon>
        <taxon>Ascomycota</taxon>
        <taxon>Pezizomycotina</taxon>
        <taxon>Sordariomycetes</taxon>
        <taxon>Hypocreomycetidae</taxon>
        <taxon>Hypocreales</taxon>
        <taxon>Clavicipitaceae</taxon>
        <taxon>Claviceps</taxon>
    </lineage>
</organism>
<evidence type="ECO:0000259" key="9">
    <source>
        <dbReference type="Pfam" id="PF04054"/>
    </source>
</evidence>
<evidence type="ECO:0000313" key="14">
    <source>
        <dbReference type="EMBL" id="KAG5925694.1"/>
    </source>
</evidence>
<dbReference type="InterPro" id="IPR032194">
    <property type="entry name" value="CNOT1_HEAT"/>
</dbReference>
<feature type="compositionally biased region" description="Low complexity" evidence="8">
    <location>
        <begin position="179"/>
        <end position="192"/>
    </location>
</feature>
<dbReference type="InterPro" id="IPR007196">
    <property type="entry name" value="CCR4-Not_Not1_C"/>
</dbReference>
<dbReference type="GO" id="GO:0000932">
    <property type="term" value="C:P-body"/>
    <property type="evidence" value="ECO:0007669"/>
    <property type="project" value="TreeGrafter"/>
</dbReference>
<evidence type="ECO:0000313" key="15">
    <source>
        <dbReference type="Proteomes" id="UP000811619"/>
    </source>
</evidence>
<dbReference type="Pfam" id="PF16417">
    <property type="entry name" value="CNOT1_TTP_bind"/>
    <property type="match status" value="1"/>
</dbReference>
<dbReference type="FunFam" id="1.25.40.180:FF:000012">
    <property type="entry name" value="Ccr4-Not transcription complex subunit"/>
    <property type="match status" value="1"/>
</dbReference>
<keyword evidence="3" id="KW-0805">Transcription regulation</keyword>
<dbReference type="GO" id="GO:0017148">
    <property type="term" value="P:negative regulation of translation"/>
    <property type="evidence" value="ECO:0007669"/>
    <property type="project" value="InterPro"/>
</dbReference>
<keyword evidence="4" id="KW-0804">Transcription</keyword>
<dbReference type="Pfam" id="PF16415">
    <property type="entry name" value="CNOT1_CAF1_bind"/>
    <property type="match status" value="1"/>
</dbReference>
<evidence type="ECO:0000256" key="7">
    <source>
        <dbReference type="ARBA" id="ARBA00074459"/>
    </source>
</evidence>
<keyword evidence="2" id="KW-0678">Repressor</keyword>
<dbReference type="Pfam" id="PF04054">
    <property type="entry name" value="Not1"/>
    <property type="match status" value="1"/>
</dbReference>
<evidence type="ECO:0000256" key="4">
    <source>
        <dbReference type="ARBA" id="ARBA00023163"/>
    </source>
</evidence>
<name>A0A8K0J863_9HYPO</name>
<keyword evidence="5" id="KW-0539">Nucleus</keyword>
<feature type="domain" description="CCR4-NOT transcription complex subunit 1" evidence="10">
    <location>
        <begin position="1347"/>
        <end position="1485"/>
    </location>
</feature>
<dbReference type="Pfam" id="PF16418">
    <property type="entry name" value="CNOT1_HEAT"/>
    <property type="match status" value="1"/>
</dbReference>
<dbReference type="InterPro" id="IPR024557">
    <property type="entry name" value="CNOT1_dom_4"/>
</dbReference>
<dbReference type="InterPro" id="IPR040398">
    <property type="entry name" value="Not1"/>
</dbReference>
<gene>
    <name evidence="14" type="ORF">E4U42_004048</name>
</gene>
<evidence type="ECO:0000259" key="11">
    <source>
        <dbReference type="Pfam" id="PF16415"/>
    </source>
</evidence>
<dbReference type="PANTHER" id="PTHR13162:SF8">
    <property type="entry name" value="CCR4-NOT TRANSCRIPTION COMPLEX SUBUNIT 1"/>
    <property type="match status" value="1"/>
</dbReference>
<feature type="domain" description="CCR4-NOT transcription complex subunit 1 HEAT repeat" evidence="13">
    <location>
        <begin position="662"/>
        <end position="809"/>
    </location>
</feature>
<accession>A0A8K0J863</accession>
<evidence type="ECO:0000256" key="5">
    <source>
        <dbReference type="ARBA" id="ARBA00023242"/>
    </source>
</evidence>
<evidence type="ECO:0000256" key="1">
    <source>
        <dbReference type="ARBA" id="ARBA00004123"/>
    </source>
</evidence>
<dbReference type="Gene3D" id="1.25.40.840">
    <property type="entry name" value="CCR4-NOT transcription complex subunit 1 TTP binding domain"/>
    <property type="match status" value="1"/>
</dbReference>
<evidence type="ECO:0000256" key="2">
    <source>
        <dbReference type="ARBA" id="ARBA00022491"/>
    </source>
</evidence>
<dbReference type="InterPro" id="IPR032191">
    <property type="entry name" value="CNOT1_CAF1_bind"/>
</dbReference>
<dbReference type="GO" id="GO:0005634">
    <property type="term" value="C:nucleus"/>
    <property type="evidence" value="ECO:0007669"/>
    <property type="project" value="UniProtKB-SubCell"/>
</dbReference>
<comment type="function">
    <text evidence="6">Acts as a component of the CCR4-NOT core complex, which in the nucleus seems to be a general transcription factor, and in the cytoplasm the major mRNA deadenylase involved in mRNA turnover. The NOT protein subcomplex negatively regulates the basal and activated transcription of many genes. Preferentially affects TC-type TATA element-dependent transcription. Could directly or indirectly inhibit component(s) of the general transcription machinery.</text>
</comment>
<dbReference type="GO" id="GO:0000289">
    <property type="term" value="P:nuclear-transcribed mRNA poly(A) tail shortening"/>
    <property type="evidence" value="ECO:0007669"/>
    <property type="project" value="UniProtKB-ARBA"/>
</dbReference>
<dbReference type="Pfam" id="PF12842">
    <property type="entry name" value="DUF3819"/>
    <property type="match status" value="1"/>
</dbReference>
<feature type="domain" description="CCR4-NOT transcription complex subunit 1 TTP binding" evidence="12">
    <location>
        <begin position="858"/>
        <end position="996"/>
    </location>
</feature>
<evidence type="ECO:0000256" key="8">
    <source>
        <dbReference type="SAM" id="MobiDB-lite"/>
    </source>
</evidence>
<dbReference type="GO" id="GO:0030015">
    <property type="term" value="C:CCR4-NOT core complex"/>
    <property type="evidence" value="ECO:0007669"/>
    <property type="project" value="InterPro"/>
</dbReference>
<dbReference type="Gene3D" id="1.25.40.790">
    <property type="match status" value="1"/>
</dbReference>
<feature type="domain" description="CCR4-NOT transcription complex subunit 1 CAF1-binding" evidence="11">
    <location>
        <begin position="1067"/>
        <end position="1286"/>
    </location>
</feature>
<dbReference type="OrthoDB" id="1933107at2759"/>
<reference evidence="14" key="1">
    <citation type="journal article" date="2020" name="bioRxiv">
        <title>Whole genome comparisons of ergot fungi reveals the divergence and evolution of species within the genus Claviceps are the result of varying mechanisms driving genome evolution and host range expansion.</title>
        <authorList>
            <person name="Wyka S.A."/>
            <person name="Mondo S.J."/>
            <person name="Liu M."/>
            <person name="Dettman J."/>
            <person name="Nalam V."/>
            <person name="Broders K.D."/>
        </authorList>
    </citation>
    <scope>NUCLEOTIDE SEQUENCE</scope>
    <source>
        <strain evidence="14">CCC 489</strain>
    </source>
</reference>
<keyword evidence="15" id="KW-1185">Reference proteome</keyword>
<protein>
    <recommendedName>
        <fullName evidence="7">General negative regulator of transcription subunit 1</fullName>
    </recommendedName>
</protein>
<evidence type="ECO:0000259" key="10">
    <source>
        <dbReference type="Pfam" id="PF12842"/>
    </source>
</evidence>
<proteinExistence type="predicted"/>
<dbReference type="InterPro" id="IPR038535">
    <property type="entry name" value="CNOT1_TTP_bind_sf"/>
</dbReference>
<evidence type="ECO:0000256" key="3">
    <source>
        <dbReference type="ARBA" id="ARBA00023015"/>
    </source>
</evidence>
<feature type="compositionally biased region" description="Polar residues" evidence="8">
    <location>
        <begin position="151"/>
        <end position="173"/>
    </location>
</feature>
<evidence type="ECO:0000259" key="12">
    <source>
        <dbReference type="Pfam" id="PF16417"/>
    </source>
</evidence>
<sequence length="2330" mass="260241">MHTLSSRSPYNTILTLCSQPDIPIIYEYWTVSEFVPHKLTDSAAFFADRSNRQSYRAAPSLSPDFHDFRQRRFTLPQYRLSCSRIYKNILVEKAAIWLANLSHVGRLVASPSRPPQTSSVSCLHTAYSTGRRSLTKPLPSSLETSMVPPQRTGSFSPSLAHTLQTGNYHSPHSSHAGVLSAGASPSTSSPTGTNSLTKIVIAQVYLLLSTIKEDPLDLTKFDTQAEQLKKLIDDNGMEIFTKYFTRLVAGNASQIFPNLNRQGTGPGNYHILVNEIRKISHDADQATKIAESVESGTEDIFRDFDLSTFMEHFKLDALEKTLLALAFKTGSRPDLKTKADAILSTNFATFVDILSRHDLEAHADLSPSFVALIVSRFLQYHPPSYSPSSRRDLHNSVIKRYTNADQAPPSEVLAALDIARVLAERSSNALSRYIQKIGAEFTRDEETCLSHLHNRPNNVQLNPEQVASALIFTTTCQSPVYDPVVLVSALQQAVPRTFKWNEVVVFFDQPTARISSSQFLRLYNALLPIARDPQSKLDIQRLWGGSWSEPEAQLSFVSAYASLGPDQLDATTIPGLQRSIAIGDYAKSPPNVQERAAVAVKHPLVSVAALSAIFNVALNSVHASQSIEAKRLFQEVVVPNLDIFLVSAFEVPRQSWATMAVDTLNSLFENFLYKRSPQYDFVLDSLWRKDREWVIARLIDAHAVKPSDLPLIFEHAVRHDWLDFLVYLPNGFGMDLAAFAHAEGYLDLNNWANFNKERSSEIAHTMTQFLIIKCELELASQRSAQDSAQAKPSTSLQVRTVSALLTILEDFLPKAPMQNLILVQRLCITAYPRLINYGEGYDDIIDANGKNGNALPIAANAKMEDHYKMMYGDEMQVRNVVEILNRYKHSREPLDQDTFACMIHGLFDEYGHYVTYPLEALATTAVLFGGIISHKLISDLPLKIGLGMILEAVRDSSPQEPMYKFGLQALMQLLVRFREWPGFCKQLLAIPGLQGTEAFKKAEEIIRDHENELVRSSNGAGTPHILGFGGAETFPNGNTEDQPVGDAQAPAFTSINVDPPPQGIDHEEPGEDDQGKIQFVLNNITESTIQSMRNDLRDILERKHQQWFASHLVEERAKMQPNFHHVYLELVTLFQDKDLWNEVVRATYVVVSKMLNSEAAMQNSIERTHLKNLGGWLGLLTLARDQPIKHKNIAFKRLLIEAHDTKRLLVVIPFVCKILIQGASSAVFRPPNPWLMDIIHLLIELYHHAELKLNLKFEIEVLCKGLNLDHKSIEPSGEILNRAAIDENADVLPPEQLDAFESMSLNGLGSTVGAGISSQTVAATIPDLGPLINIPPTNEMVISATRLHDIVRNALTRALQDIIQPVVDRSVTIAAISTAQMIRKDFVAEPDENRVRTSAINMVKATAGSLALVTSKEPLRANLTNYMRNLSNDLPSGLPEGTIIMCVSSNLDLACSIIEKQAEERAVPEIEDMIETELETRRRHRMQQPNEPFFAGTVNRWAMTIPNPYKLSPNINGLNPEQMTIYEDFARQTRTAQTTNPSHAASTSDATRSLANEVLQEPYSTLPNIPTPAETPSIQHPGNQMQPYAPVHNVATSAMGGVRNAGFQMDIRALAERANKLLQELLRVAGEAREKHFLDLPRSHPVLDVVDALVQLIIKTSQNSEEFAIYAAEQISALIFQHVEGNLTLEILVHVLETLRKISGPALNERVRAVFSQQPGSNFLSLPLLAALIGTDLIAWQNIDLSMSKALEARKDGSLDFLEQMLDLALLNSRPIALYADFVRTLETAWIWISEEPNSAVGQRLKAKLLGSKTSQPTQLVDAEIQRQAFRQDQLEYVFEEWVHLASNPIATDKAAVLFIQQLQARQILRNRDDLFIFIRTAIDLSVDRFENVVLPGNEDLFLFVDSIAKLVRVLTKMQDNASGARVSFFDSSLVLITLVINHHFVQRGESSNSRIFLRLLSMLMHEVFLNFGDISDEEQRGLVLAIAARLDVLGPQRLPGFSFAWIALIQHRAFLPLILQMPNNAGWPAYMRLLVHHLEFLNEQLKALDTARVTKELYRATHRLLLSLQHDFPSFLAGNQLKLCTTILPHCTHLIQTVVSSNPRQGFAKSMDGKEDVKIHPAMLEEAKSILRDGGLLGLVDQTLQNGPSEDAVAQIAHAMTQSESGKTAYGHVAMSANPCIIGAVTLYISHHAAERLSEGLSSTNITGKEPEVSTLSLLIHELAPQARYYVIVSLVNQLRFPSGVTEFSGQLLLHVFGKDLHDPEEMDIRQQITRVFFERLFGFWPQPWGLILTVVELLKNEKYMFFNLPFVKSAPEVAERFASVLQRT</sequence>
<feature type="region of interest" description="Disordered" evidence="8">
    <location>
        <begin position="131"/>
        <end position="192"/>
    </location>
</feature>
<dbReference type="Gene3D" id="1.25.40.800">
    <property type="match status" value="1"/>
</dbReference>
<evidence type="ECO:0000259" key="13">
    <source>
        <dbReference type="Pfam" id="PF16418"/>
    </source>
</evidence>
<dbReference type="CDD" id="cd20710">
    <property type="entry name" value="NOT1_connector"/>
    <property type="match status" value="1"/>
</dbReference>
<evidence type="ECO:0000256" key="6">
    <source>
        <dbReference type="ARBA" id="ARBA00059181"/>
    </source>
</evidence>
<comment type="subcellular location">
    <subcellularLocation>
        <location evidence="1">Nucleus</location>
    </subcellularLocation>
</comment>
<feature type="domain" description="CCR4-Not complex component Not1 C-terminal" evidence="9">
    <location>
        <begin position="1975"/>
        <end position="2326"/>
    </location>
</feature>
<dbReference type="Proteomes" id="UP000811619">
    <property type="component" value="Unassembled WGS sequence"/>
</dbReference>
<dbReference type="Gene3D" id="1.25.40.180">
    <property type="match status" value="1"/>
</dbReference>
<dbReference type="PANTHER" id="PTHR13162">
    <property type="entry name" value="CCR4-NOT TRANSCRIPTION COMPLEX"/>
    <property type="match status" value="1"/>
</dbReference>
<dbReference type="EMBL" id="SRPY01000346">
    <property type="protein sequence ID" value="KAG5925694.1"/>
    <property type="molecule type" value="Genomic_DNA"/>
</dbReference>